<evidence type="ECO:0000313" key="10">
    <source>
        <dbReference type="EMBL" id="GGP21875.1"/>
    </source>
</evidence>
<comment type="similarity">
    <text evidence="2">In the N-terminal section; belongs to the transposase 2 family.</text>
</comment>
<evidence type="ECO:0000256" key="3">
    <source>
        <dbReference type="ARBA" id="ARBA00022578"/>
    </source>
</evidence>
<dbReference type="Pfam" id="PF01385">
    <property type="entry name" value="OrfB_IS605"/>
    <property type="match status" value="1"/>
</dbReference>
<evidence type="ECO:0000256" key="6">
    <source>
        <dbReference type="SAM" id="Coils"/>
    </source>
</evidence>
<keyword evidence="6" id="KW-0175">Coiled coil</keyword>
<dbReference type="InterPro" id="IPR051399">
    <property type="entry name" value="RNA-guided_DNA_endo/Transpos"/>
</dbReference>
<evidence type="ECO:0000313" key="11">
    <source>
        <dbReference type="Proteomes" id="UP000610960"/>
    </source>
</evidence>
<feature type="region of interest" description="Disordered" evidence="7">
    <location>
        <begin position="1"/>
        <end position="24"/>
    </location>
</feature>
<keyword evidence="11" id="KW-1185">Reference proteome</keyword>
<comment type="similarity">
    <text evidence="1">In the C-terminal section; belongs to the transposase 35 family.</text>
</comment>
<dbReference type="OrthoDB" id="21365at2157"/>
<dbReference type="PANTHER" id="PTHR30405">
    <property type="entry name" value="TRANSPOSASE"/>
    <property type="match status" value="1"/>
</dbReference>
<accession>A0A830GWR2</accession>
<dbReference type="Pfam" id="PF07282">
    <property type="entry name" value="Cas12f1-like_TNB"/>
    <property type="match status" value="1"/>
</dbReference>
<dbReference type="EMBL" id="BMNL01000003">
    <property type="protein sequence ID" value="GGP21875.1"/>
    <property type="molecule type" value="Genomic_DNA"/>
</dbReference>
<dbReference type="GO" id="GO:0003677">
    <property type="term" value="F:DNA binding"/>
    <property type="evidence" value="ECO:0007669"/>
    <property type="project" value="UniProtKB-KW"/>
</dbReference>
<evidence type="ECO:0000256" key="5">
    <source>
        <dbReference type="ARBA" id="ARBA00023172"/>
    </source>
</evidence>
<dbReference type="RefSeq" id="WP_188596811.1">
    <property type="nucleotide sequence ID" value="NZ_BMNL01000003.1"/>
</dbReference>
<dbReference type="NCBIfam" id="NF040570">
    <property type="entry name" value="guided_TnpB"/>
    <property type="match status" value="1"/>
</dbReference>
<name>A0A830GWR2_9CREN</name>
<dbReference type="AlphaFoldDB" id="A0A830GWR2"/>
<dbReference type="InterPro" id="IPR001959">
    <property type="entry name" value="Transposase"/>
</dbReference>
<evidence type="ECO:0000256" key="1">
    <source>
        <dbReference type="ARBA" id="ARBA00008761"/>
    </source>
</evidence>
<evidence type="ECO:0000256" key="4">
    <source>
        <dbReference type="ARBA" id="ARBA00023125"/>
    </source>
</evidence>
<protein>
    <submittedName>
        <fullName evidence="10">Transposase</fullName>
    </submittedName>
</protein>
<evidence type="ECO:0000256" key="7">
    <source>
        <dbReference type="SAM" id="MobiDB-lite"/>
    </source>
</evidence>
<reference evidence="10" key="2">
    <citation type="submission" date="2020-09" db="EMBL/GenBank/DDBJ databases">
        <authorList>
            <person name="Sun Q."/>
            <person name="Ohkuma M."/>
        </authorList>
    </citation>
    <scope>NUCLEOTIDE SEQUENCE</scope>
    <source>
        <strain evidence="10">JCM 10088</strain>
    </source>
</reference>
<dbReference type="InterPro" id="IPR010095">
    <property type="entry name" value="Cas12f1-like_TNB"/>
</dbReference>
<evidence type="ECO:0000256" key="2">
    <source>
        <dbReference type="ARBA" id="ARBA00011044"/>
    </source>
</evidence>
<sequence length="457" mass="52536">MTPSPGQFPEDEERGPITPAIPGKGVHEVKYSNKRTNIVRLLPNGFQERKLKRLANECAKLFNELNYERRQQFFHGEKVDLKGTWGKYYEKYKGVLGVNAQAVMQKNNEAWSSFFSLLRLKKQGKLPHMVKVSPPRYWKEKETKRRKLILVVRQDRYEVDENKHVIILKDFHLEVEFVGGLRRRGKQGRLEIIHDETTNKWYAHVPVDVGVEETKTGKKSEYVVRGERKSIQAEAPKGNKIASIDLGINVLASVVVDDGTWLLYRGVRAKEDYFYFQRRIAGVQSMAGRAKNVGEYEAYEELAREKRGAFKKLYSRLLHLYRNLASHMVRKLYELGVSIVYLGYPFNIAQGKGNKFTVNLWSYRELMEAIELKAQEYGMKVFEVVEYNTSRLCAYHDVEVRRHPRGVVSCPRGHKLHSDLNGALNIMRKAVGIVVSTVKKPLSFLVLHGGVAPVKGA</sequence>
<dbReference type="Proteomes" id="UP000610960">
    <property type="component" value="Unassembled WGS sequence"/>
</dbReference>
<organism evidence="10 11">
    <name type="scientific">Thermocladium modestius</name>
    <dbReference type="NCBI Taxonomy" id="62609"/>
    <lineage>
        <taxon>Archaea</taxon>
        <taxon>Thermoproteota</taxon>
        <taxon>Thermoprotei</taxon>
        <taxon>Thermoproteales</taxon>
        <taxon>Thermoproteaceae</taxon>
        <taxon>Thermocladium</taxon>
    </lineage>
</organism>
<proteinExistence type="inferred from homology"/>
<evidence type="ECO:0000259" key="8">
    <source>
        <dbReference type="Pfam" id="PF01385"/>
    </source>
</evidence>
<evidence type="ECO:0000259" key="9">
    <source>
        <dbReference type="Pfam" id="PF07282"/>
    </source>
</evidence>
<keyword evidence="3" id="KW-0815">Transposition</keyword>
<feature type="domain" description="Cas12f1-like TNB" evidence="9">
    <location>
        <begin position="363"/>
        <end position="426"/>
    </location>
</feature>
<comment type="caution">
    <text evidence="10">The sequence shown here is derived from an EMBL/GenBank/DDBJ whole genome shotgun (WGS) entry which is preliminary data.</text>
</comment>
<keyword evidence="4" id="KW-0238">DNA-binding</keyword>
<dbReference type="GO" id="GO:0032196">
    <property type="term" value="P:transposition"/>
    <property type="evidence" value="ECO:0007669"/>
    <property type="project" value="UniProtKB-KW"/>
</dbReference>
<reference evidence="10" key="1">
    <citation type="journal article" date="2014" name="Int. J. Syst. Evol. Microbiol.">
        <title>Complete genome sequence of Corynebacterium casei LMG S-19264T (=DSM 44701T), isolated from a smear-ripened cheese.</title>
        <authorList>
            <consortium name="US DOE Joint Genome Institute (JGI-PGF)"/>
            <person name="Walter F."/>
            <person name="Albersmeier A."/>
            <person name="Kalinowski J."/>
            <person name="Ruckert C."/>
        </authorList>
    </citation>
    <scope>NUCLEOTIDE SEQUENCE</scope>
    <source>
        <strain evidence="10">JCM 10088</strain>
    </source>
</reference>
<feature type="coiled-coil region" evidence="6">
    <location>
        <begin position="44"/>
        <end position="71"/>
    </location>
</feature>
<dbReference type="GO" id="GO:0006310">
    <property type="term" value="P:DNA recombination"/>
    <property type="evidence" value="ECO:0007669"/>
    <property type="project" value="UniProtKB-KW"/>
</dbReference>
<feature type="domain" description="Probable transposase IS891/IS1136/IS1341" evidence="8">
    <location>
        <begin position="229"/>
        <end position="348"/>
    </location>
</feature>
<gene>
    <name evidence="10" type="ORF">GCM10007981_15460</name>
</gene>
<dbReference type="PANTHER" id="PTHR30405:SF21">
    <property type="entry name" value="TRANSPOSASE-RELATED"/>
    <property type="match status" value="1"/>
</dbReference>
<keyword evidence="5" id="KW-0233">DNA recombination</keyword>